<sequence length="397" mass="42762">MRVSFASDVAFLAGAAPRSAPAVWPRARLRARAGPEPHLSSSAPTERWTSAAARVQRTLSTKVAVGLVSAAAALVSGPPRKSRARRRSSLSTGEQGVPVGGATRRNLLSGLALAGAATEDRADAEVDRAPPNLVLDANPVMRKFALRFVECQRALEQPGSLDSKLVAGTIATILDFFSSNVWDEVGPIGAREREIWRSADFPAEGAVLKKADARFLKDYYTFWGAFNNMFDALLLRMDPTLPLARDRLIKPSIDDLVDVDQRGREKQAGVFGGKVAMLPGLFAGIRVLRPLFSSQPTEYAARAVATIRTFCQDGKYMDGLGALIDVQVELLGLLQAVGGGEAPKESAALEALQVWPQRASVTNVEASVVQLLYRMQGVFLFVNSFQEEVVDSLGEAK</sequence>
<gene>
    <name evidence="2" type="ORF">PGLA1383_LOCUS58169</name>
</gene>
<dbReference type="AlphaFoldDB" id="A0A813HZA6"/>
<proteinExistence type="predicted"/>
<dbReference type="EMBL" id="CAJNNV010033453">
    <property type="protein sequence ID" value="CAE8643873.1"/>
    <property type="molecule type" value="Genomic_DNA"/>
</dbReference>
<feature type="region of interest" description="Disordered" evidence="1">
    <location>
        <begin position="78"/>
        <end position="102"/>
    </location>
</feature>
<reference evidence="2" key="1">
    <citation type="submission" date="2021-02" db="EMBL/GenBank/DDBJ databases">
        <authorList>
            <person name="Dougan E. K."/>
            <person name="Rhodes N."/>
            <person name="Thang M."/>
            <person name="Chan C."/>
        </authorList>
    </citation>
    <scope>NUCLEOTIDE SEQUENCE</scope>
</reference>
<evidence type="ECO:0000313" key="2">
    <source>
        <dbReference type="EMBL" id="CAE8643873.1"/>
    </source>
</evidence>
<dbReference type="Proteomes" id="UP000654075">
    <property type="component" value="Unassembled WGS sequence"/>
</dbReference>
<accession>A0A813HZA6</accession>
<comment type="caution">
    <text evidence="2">The sequence shown here is derived from an EMBL/GenBank/DDBJ whole genome shotgun (WGS) entry which is preliminary data.</text>
</comment>
<evidence type="ECO:0000313" key="3">
    <source>
        <dbReference type="Proteomes" id="UP000654075"/>
    </source>
</evidence>
<protein>
    <submittedName>
        <fullName evidence="2">Uncharacterized protein</fullName>
    </submittedName>
</protein>
<evidence type="ECO:0000256" key="1">
    <source>
        <dbReference type="SAM" id="MobiDB-lite"/>
    </source>
</evidence>
<name>A0A813HZA6_POLGL</name>
<organism evidence="2 3">
    <name type="scientific">Polarella glacialis</name>
    <name type="common">Dinoflagellate</name>
    <dbReference type="NCBI Taxonomy" id="89957"/>
    <lineage>
        <taxon>Eukaryota</taxon>
        <taxon>Sar</taxon>
        <taxon>Alveolata</taxon>
        <taxon>Dinophyceae</taxon>
        <taxon>Suessiales</taxon>
        <taxon>Suessiaceae</taxon>
        <taxon>Polarella</taxon>
    </lineage>
</organism>
<keyword evidence="3" id="KW-1185">Reference proteome</keyword>